<dbReference type="OrthoDB" id="7307648at2"/>
<sequence length="351" mass="36521">MTITRRSILGAAPVLAAGAALCGGGRALTGPALAQGRTAPLRVGVIPILAAAPIYVAEKEGWLKQAGLSLAVTTFESGPNMIQALASRTLDIYVAGVAPLGVARSKGIDVKVVAATSVEENVFVAGPKLARFAEPGVAPAEVFKRYRESAGTPARLATQPLGSVPNTTLQHWLWEVAKADPKDVTIVSMGIDATQQAVLAGAVEGGILREPAVSIVTGRNPAIRLMALGGAMFPSQPGTVVAVTRALLDKEPETVQAIVTVIVRAVDLIGREPERVAPVIEAALGKGLVDTATIRRALASPATRFAADPRPIVEPTAAMQRYQVTIGALDREVPLDGLFEARFYERAVAAK</sequence>
<dbReference type="InterPro" id="IPR006311">
    <property type="entry name" value="TAT_signal"/>
</dbReference>
<accession>A0A0J6RW03</accession>
<protein>
    <submittedName>
        <fullName evidence="1">Nitrate ABC transporter substrate-binding protein</fullName>
    </submittedName>
</protein>
<reference evidence="1 2" key="1">
    <citation type="submission" date="2015-03" db="EMBL/GenBank/DDBJ databases">
        <title>Genome sequencing of Methylobacterium aquaticum DSM16371 type strain.</title>
        <authorList>
            <person name="Chaudhry V."/>
            <person name="Patil P.B."/>
        </authorList>
    </citation>
    <scope>NUCLEOTIDE SEQUENCE [LARGE SCALE GENOMIC DNA]</scope>
    <source>
        <strain evidence="1 2">DSM 16371</strain>
    </source>
</reference>
<name>A0A0J6RW03_9HYPH</name>
<dbReference type="PANTHER" id="PTHR30024">
    <property type="entry name" value="ALIPHATIC SULFONATES-BINDING PROTEIN-RELATED"/>
    <property type="match status" value="1"/>
</dbReference>
<dbReference type="Proteomes" id="UP000035929">
    <property type="component" value="Unassembled WGS sequence"/>
</dbReference>
<dbReference type="RefSeq" id="WP_048467862.1">
    <property type="nucleotide sequence ID" value="NZ_LABX01000362.1"/>
</dbReference>
<evidence type="ECO:0000313" key="1">
    <source>
        <dbReference type="EMBL" id="KMO27020.1"/>
    </source>
</evidence>
<comment type="caution">
    <text evidence="1">The sequence shown here is derived from an EMBL/GenBank/DDBJ whole genome shotgun (WGS) entry which is preliminary data.</text>
</comment>
<proteinExistence type="predicted"/>
<dbReference type="Gene3D" id="3.40.190.10">
    <property type="entry name" value="Periplasmic binding protein-like II"/>
    <property type="match status" value="2"/>
</dbReference>
<dbReference type="EMBL" id="LABX01000362">
    <property type="protein sequence ID" value="KMO27020.1"/>
    <property type="molecule type" value="Genomic_DNA"/>
</dbReference>
<dbReference type="PATRIC" id="fig|270351.6.peg.5216"/>
<dbReference type="SUPFAM" id="SSF53850">
    <property type="entry name" value="Periplasmic binding protein-like II"/>
    <property type="match status" value="1"/>
</dbReference>
<dbReference type="AlphaFoldDB" id="A0A0J6RW03"/>
<gene>
    <name evidence="1" type="ORF">VP06_32105</name>
</gene>
<evidence type="ECO:0000313" key="2">
    <source>
        <dbReference type="Proteomes" id="UP000035929"/>
    </source>
</evidence>
<dbReference type="PROSITE" id="PS51318">
    <property type="entry name" value="TAT"/>
    <property type="match status" value="1"/>
</dbReference>
<organism evidence="1 2">
    <name type="scientific">Methylobacterium aquaticum</name>
    <dbReference type="NCBI Taxonomy" id="270351"/>
    <lineage>
        <taxon>Bacteria</taxon>
        <taxon>Pseudomonadati</taxon>
        <taxon>Pseudomonadota</taxon>
        <taxon>Alphaproteobacteria</taxon>
        <taxon>Hyphomicrobiales</taxon>
        <taxon>Methylobacteriaceae</taxon>
        <taxon>Methylobacterium</taxon>
    </lineage>
</organism>
<dbReference type="Pfam" id="PF13379">
    <property type="entry name" value="NMT1_2"/>
    <property type="match status" value="1"/>
</dbReference>